<organism evidence="12 13">
    <name type="scientific">candidate division WS6 bacterium OLB20</name>
    <dbReference type="NCBI Taxonomy" id="1617426"/>
    <lineage>
        <taxon>Bacteria</taxon>
        <taxon>Candidatus Dojkabacteria</taxon>
    </lineage>
</organism>
<dbReference type="Pfam" id="PF02934">
    <property type="entry name" value="GatB_N"/>
    <property type="match status" value="1"/>
</dbReference>
<comment type="catalytic activity">
    <reaction evidence="8 10">
        <text>L-aspartyl-tRNA(Asn) + L-glutamine + ATP + H2O = L-asparaginyl-tRNA(Asn) + L-glutamate + ADP + phosphate + 2 H(+)</text>
        <dbReference type="Rhea" id="RHEA:14513"/>
        <dbReference type="Rhea" id="RHEA-COMP:9674"/>
        <dbReference type="Rhea" id="RHEA-COMP:9677"/>
        <dbReference type="ChEBI" id="CHEBI:15377"/>
        <dbReference type="ChEBI" id="CHEBI:15378"/>
        <dbReference type="ChEBI" id="CHEBI:29985"/>
        <dbReference type="ChEBI" id="CHEBI:30616"/>
        <dbReference type="ChEBI" id="CHEBI:43474"/>
        <dbReference type="ChEBI" id="CHEBI:58359"/>
        <dbReference type="ChEBI" id="CHEBI:78515"/>
        <dbReference type="ChEBI" id="CHEBI:78516"/>
        <dbReference type="ChEBI" id="CHEBI:456216"/>
    </reaction>
</comment>
<dbReference type="InterPro" id="IPR023168">
    <property type="entry name" value="GatB_Yqey_C_2"/>
</dbReference>
<dbReference type="Gene3D" id="1.10.150.380">
    <property type="entry name" value="GatB domain, N-terminal subdomain"/>
    <property type="match status" value="1"/>
</dbReference>
<evidence type="ECO:0000313" key="12">
    <source>
        <dbReference type="EMBL" id="KXK25975.1"/>
    </source>
</evidence>
<keyword evidence="12" id="KW-0808">Transferase</keyword>
<dbReference type="InterPro" id="IPR017959">
    <property type="entry name" value="Asn/Gln-tRNA_amidoTrfase_suB/E"/>
</dbReference>
<gene>
    <name evidence="10 12" type="primary">gatB</name>
    <name evidence="12" type="ORF">TR69_WS6001001263</name>
</gene>
<evidence type="ECO:0000256" key="7">
    <source>
        <dbReference type="ARBA" id="ARBA00024799"/>
    </source>
</evidence>
<dbReference type="InterPro" id="IPR014746">
    <property type="entry name" value="Gln_synth/guanido_kin_cat_dom"/>
</dbReference>
<feature type="domain" description="Asn/Gln amidotransferase" evidence="11">
    <location>
        <begin position="327"/>
        <end position="476"/>
    </location>
</feature>
<proteinExistence type="inferred from homology"/>
<keyword evidence="3 10" id="KW-0436">Ligase</keyword>
<dbReference type="GO" id="GO:0016740">
    <property type="term" value="F:transferase activity"/>
    <property type="evidence" value="ECO:0007669"/>
    <property type="project" value="UniProtKB-KW"/>
</dbReference>
<dbReference type="SMART" id="SM00845">
    <property type="entry name" value="GatB_Yqey"/>
    <property type="match status" value="1"/>
</dbReference>
<dbReference type="Gene3D" id="1.10.10.410">
    <property type="match status" value="1"/>
</dbReference>
<dbReference type="EMBL" id="JYNZ01000005">
    <property type="protein sequence ID" value="KXK25975.1"/>
    <property type="molecule type" value="Genomic_DNA"/>
</dbReference>
<evidence type="ECO:0000256" key="9">
    <source>
        <dbReference type="ARBA" id="ARBA00047913"/>
    </source>
</evidence>
<evidence type="ECO:0000256" key="3">
    <source>
        <dbReference type="ARBA" id="ARBA00022598"/>
    </source>
</evidence>
<dbReference type="InterPro" id="IPR004413">
    <property type="entry name" value="GatB"/>
</dbReference>
<dbReference type="Pfam" id="PF02637">
    <property type="entry name" value="GatB_Yqey"/>
    <property type="match status" value="1"/>
</dbReference>
<dbReference type="FunFam" id="1.10.10.410:FF:000001">
    <property type="entry name" value="Aspartyl/glutamyl-tRNA(Asn/Gln) amidotransferase subunit B"/>
    <property type="match status" value="1"/>
</dbReference>
<dbReference type="SUPFAM" id="SSF55931">
    <property type="entry name" value="Glutamine synthetase/guanido kinase"/>
    <property type="match status" value="1"/>
</dbReference>
<evidence type="ECO:0000256" key="10">
    <source>
        <dbReference type="HAMAP-Rule" id="MF_00121"/>
    </source>
</evidence>
<evidence type="ECO:0000259" key="11">
    <source>
        <dbReference type="SMART" id="SM00845"/>
    </source>
</evidence>
<evidence type="ECO:0000313" key="13">
    <source>
        <dbReference type="Proteomes" id="UP000070457"/>
    </source>
</evidence>
<keyword evidence="5 10" id="KW-0067">ATP-binding</keyword>
<evidence type="ECO:0000256" key="6">
    <source>
        <dbReference type="ARBA" id="ARBA00022917"/>
    </source>
</evidence>
<comment type="similarity">
    <text evidence="1 10">Belongs to the GatB/GatE family. GatB subfamily.</text>
</comment>
<reference evidence="12 13" key="1">
    <citation type="submission" date="2015-02" db="EMBL/GenBank/DDBJ databases">
        <title>Improved understanding of the partial-nitritation anammox process through 23 genomes representing the majority of the microbial community.</title>
        <authorList>
            <person name="Speth D.R."/>
            <person name="In T Zandt M."/>
            <person name="Guerrero Cruz S."/>
            <person name="Jetten M.S."/>
            <person name="Dutilh B.E."/>
        </authorList>
    </citation>
    <scope>NUCLEOTIDE SEQUENCE [LARGE SCALE GENOMIC DNA]</scope>
    <source>
        <strain evidence="12">OLB20</strain>
    </source>
</reference>
<dbReference type="InterPro" id="IPR006075">
    <property type="entry name" value="Asn/Gln-tRNA_Trfase_suB/E_cat"/>
</dbReference>
<protein>
    <recommendedName>
        <fullName evidence="10">Aspartyl/glutamyl-tRNA(Asn/Gln) amidotransferase subunit B</fullName>
        <shortName evidence="10">Asp/Glu-ADT subunit B</shortName>
        <ecNumber evidence="10">6.3.5.-</ecNumber>
    </recommendedName>
</protein>
<evidence type="ECO:0000256" key="1">
    <source>
        <dbReference type="ARBA" id="ARBA00005306"/>
    </source>
</evidence>
<dbReference type="STRING" id="1617426.TR69_WS6001001263"/>
<dbReference type="HAMAP" id="MF_00121">
    <property type="entry name" value="GatB"/>
    <property type="match status" value="1"/>
</dbReference>
<dbReference type="InterPro" id="IPR003789">
    <property type="entry name" value="Asn/Gln_tRNA_amidoTrase-B-like"/>
</dbReference>
<evidence type="ECO:0000256" key="8">
    <source>
        <dbReference type="ARBA" id="ARBA00047380"/>
    </source>
</evidence>
<dbReference type="NCBIfam" id="NF004012">
    <property type="entry name" value="PRK05477.1-2"/>
    <property type="match status" value="1"/>
</dbReference>
<sequence length="477" mass="53914">MTYEPVIGLEIHLQVKTKTKMFSRVRADYFNHEPNTFVDPVTLGLPGALPVPNRLAVRKCIRLALTLDCSINMHSKFDRKNYFYPDLPKGYQISQYDLPIGYEGFMEVDVDGDDRRIRIRRIHLEEDTGKSMHDGDLTLLDFNKAGVPLIEVVTEPDFVSVDEVLQFAKRLRQTVRYLDISDADMEKGQMRFELNMSLREAGSDGLPDYKVEVKNIGSISVLEKVIAFETKRQAAILAGGKTPLQETRGLRDMTGETVAQRLKEDADDYRYFPEPDIPPLQFDEHYIEEIRSELTELPQHKKSRYFNDFGIEPDTAEVIIASRKRAEWFEQAVTGVSEKKTAKEIAKWMIGDLFGLMKADRIGLSQVKVAPEQLRSLVVMLQSGRLSGTLAKQVLERMYREGGTAEEIVEREGLEVVSDESALESVVDAVIAANPKVVADAAKNPNAVKFLLGQVMRETKGSADPKSVDRILQKRLS</sequence>
<dbReference type="InterPro" id="IPR018027">
    <property type="entry name" value="Asn/Gln_amidotransferase"/>
</dbReference>
<evidence type="ECO:0000256" key="5">
    <source>
        <dbReference type="ARBA" id="ARBA00022840"/>
    </source>
</evidence>
<comment type="function">
    <text evidence="7 10">Allows the formation of correctly charged Asn-tRNA(Asn) or Gln-tRNA(Gln) through the transamidation of misacylated Asp-tRNA(Asn) or Glu-tRNA(Gln) in organisms which lack either or both of asparaginyl-tRNA or glutaminyl-tRNA synthetases. The reaction takes place in the presence of glutamine and ATP through an activated phospho-Asp-tRNA(Asn) or phospho-Glu-tRNA(Gln).</text>
</comment>
<dbReference type="GO" id="GO:0006412">
    <property type="term" value="P:translation"/>
    <property type="evidence" value="ECO:0007669"/>
    <property type="project" value="UniProtKB-UniRule"/>
</dbReference>
<accession>A0A136LWE7</accession>
<comment type="catalytic activity">
    <reaction evidence="9 10">
        <text>L-glutamyl-tRNA(Gln) + L-glutamine + ATP + H2O = L-glutaminyl-tRNA(Gln) + L-glutamate + ADP + phosphate + H(+)</text>
        <dbReference type="Rhea" id="RHEA:17521"/>
        <dbReference type="Rhea" id="RHEA-COMP:9681"/>
        <dbReference type="Rhea" id="RHEA-COMP:9684"/>
        <dbReference type="ChEBI" id="CHEBI:15377"/>
        <dbReference type="ChEBI" id="CHEBI:15378"/>
        <dbReference type="ChEBI" id="CHEBI:29985"/>
        <dbReference type="ChEBI" id="CHEBI:30616"/>
        <dbReference type="ChEBI" id="CHEBI:43474"/>
        <dbReference type="ChEBI" id="CHEBI:58359"/>
        <dbReference type="ChEBI" id="CHEBI:78520"/>
        <dbReference type="ChEBI" id="CHEBI:78521"/>
        <dbReference type="ChEBI" id="CHEBI:456216"/>
    </reaction>
</comment>
<keyword evidence="4 10" id="KW-0547">Nucleotide-binding</keyword>
<dbReference type="GO" id="GO:0005524">
    <property type="term" value="F:ATP binding"/>
    <property type="evidence" value="ECO:0007669"/>
    <property type="project" value="UniProtKB-KW"/>
</dbReference>
<dbReference type="GO" id="GO:0050567">
    <property type="term" value="F:glutaminyl-tRNA synthase (glutamine-hydrolyzing) activity"/>
    <property type="evidence" value="ECO:0007669"/>
    <property type="project" value="UniProtKB-UniRule"/>
</dbReference>
<dbReference type="Proteomes" id="UP000070457">
    <property type="component" value="Unassembled WGS sequence"/>
</dbReference>
<dbReference type="InterPro" id="IPR042114">
    <property type="entry name" value="GatB_C_1"/>
</dbReference>
<evidence type="ECO:0000256" key="2">
    <source>
        <dbReference type="ARBA" id="ARBA00011123"/>
    </source>
</evidence>
<dbReference type="NCBIfam" id="TIGR00133">
    <property type="entry name" value="gatB"/>
    <property type="match status" value="1"/>
</dbReference>
<evidence type="ECO:0000256" key="4">
    <source>
        <dbReference type="ARBA" id="ARBA00022741"/>
    </source>
</evidence>
<dbReference type="NCBIfam" id="NF004014">
    <property type="entry name" value="PRK05477.1-4"/>
    <property type="match status" value="1"/>
</dbReference>
<dbReference type="PANTHER" id="PTHR11659:SF0">
    <property type="entry name" value="GLUTAMYL-TRNA(GLN) AMIDOTRANSFERASE SUBUNIT B, MITOCHONDRIAL"/>
    <property type="match status" value="1"/>
</dbReference>
<dbReference type="PANTHER" id="PTHR11659">
    <property type="entry name" value="GLUTAMYL-TRNA GLN AMIDOTRANSFERASE SUBUNIT B MITOCHONDRIAL AND PROKARYOTIC PET112-RELATED"/>
    <property type="match status" value="1"/>
</dbReference>
<dbReference type="EC" id="6.3.5.-" evidence="10"/>
<dbReference type="PATRIC" id="fig|1617426.3.peg.1250"/>
<dbReference type="GO" id="GO:0050566">
    <property type="term" value="F:asparaginyl-tRNA synthase (glutamine-hydrolyzing) activity"/>
    <property type="evidence" value="ECO:0007669"/>
    <property type="project" value="RHEA"/>
</dbReference>
<dbReference type="SUPFAM" id="SSF89095">
    <property type="entry name" value="GatB/YqeY motif"/>
    <property type="match status" value="1"/>
</dbReference>
<dbReference type="GO" id="GO:0070681">
    <property type="term" value="P:glutaminyl-tRNAGln biosynthesis via transamidation"/>
    <property type="evidence" value="ECO:0007669"/>
    <property type="project" value="TreeGrafter"/>
</dbReference>
<comment type="caution">
    <text evidence="12">The sequence shown here is derived from an EMBL/GenBank/DDBJ whole genome shotgun (WGS) entry which is preliminary data.</text>
</comment>
<keyword evidence="6 10" id="KW-0648">Protein biosynthesis</keyword>
<comment type="subunit">
    <text evidence="2 10">Heterotrimer of A, B and C subunits.</text>
</comment>
<dbReference type="AlphaFoldDB" id="A0A136LWE7"/>
<name>A0A136LWE7_9BACT</name>